<dbReference type="Proteomes" id="UP000220106">
    <property type="component" value="Unassembled WGS sequence"/>
</dbReference>
<evidence type="ECO:0000313" key="5">
    <source>
        <dbReference type="Proteomes" id="UP000260457"/>
    </source>
</evidence>
<dbReference type="EMBL" id="NUEQ01000032">
    <property type="protein sequence ID" value="PEJ30999.1"/>
    <property type="molecule type" value="Genomic_DNA"/>
</dbReference>
<keyword evidence="1" id="KW-0812">Transmembrane</keyword>
<proteinExistence type="predicted"/>
<evidence type="ECO:0000256" key="1">
    <source>
        <dbReference type="SAM" id="Phobius"/>
    </source>
</evidence>
<dbReference type="EMBL" id="CP030926">
    <property type="protein sequence ID" value="AXN37515.1"/>
    <property type="molecule type" value="Genomic_DNA"/>
</dbReference>
<gene>
    <name evidence="3" type="ORF">CN689_17020</name>
    <name evidence="2" type="ORF">DTO10_03225</name>
</gene>
<evidence type="ECO:0000313" key="2">
    <source>
        <dbReference type="EMBL" id="AXN37515.1"/>
    </source>
</evidence>
<reference evidence="2 5" key="2">
    <citation type="submission" date="2018-07" db="EMBL/GenBank/DDBJ databases">
        <title>The molecular basis for the intramolecular migration of carboxyl group in the catabolism of para-hydroxybenzoate via gentisate.</title>
        <authorList>
            <person name="Zhao H."/>
            <person name="Xu Y."/>
            <person name="Lin S."/>
            <person name="Spain J.C."/>
            <person name="Zhou N.-Y."/>
        </authorList>
    </citation>
    <scope>NUCLEOTIDE SEQUENCE [LARGE SCALE GENOMIC DNA]</scope>
    <source>
        <strain evidence="2 5">PHB-7a</strain>
    </source>
</reference>
<dbReference type="Proteomes" id="UP000260457">
    <property type="component" value="Chromosome"/>
</dbReference>
<dbReference type="InterPro" id="IPR024490">
    <property type="entry name" value="DUF2759"/>
</dbReference>
<keyword evidence="5" id="KW-1185">Reference proteome</keyword>
<evidence type="ECO:0000313" key="3">
    <source>
        <dbReference type="EMBL" id="PEJ30999.1"/>
    </source>
</evidence>
<accession>A0AAX0RZJ9</accession>
<reference evidence="3 4" key="1">
    <citation type="submission" date="2017-09" db="EMBL/GenBank/DDBJ databases">
        <title>Large-scale bioinformatics analysis of Bacillus genomes uncovers conserved roles of natural products in bacterial physiology.</title>
        <authorList>
            <consortium name="Agbiome Team Llc"/>
            <person name="Bleich R.M."/>
            <person name="Kirk G.J."/>
            <person name="Santa Maria K.C."/>
            <person name="Allen S.E."/>
            <person name="Farag S."/>
            <person name="Shank E.A."/>
            <person name="Bowers A."/>
        </authorList>
    </citation>
    <scope>NUCLEOTIDE SEQUENCE [LARGE SCALE GENOMIC DNA]</scope>
    <source>
        <strain evidence="3 4">AFS003229</strain>
    </source>
</reference>
<organism evidence="3 4">
    <name type="scientific">Peribacillus butanolivorans</name>
    <dbReference type="NCBI Taxonomy" id="421767"/>
    <lineage>
        <taxon>Bacteria</taxon>
        <taxon>Bacillati</taxon>
        <taxon>Bacillota</taxon>
        <taxon>Bacilli</taxon>
        <taxon>Bacillales</taxon>
        <taxon>Bacillaceae</taxon>
        <taxon>Peribacillus</taxon>
    </lineage>
</organism>
<evidence type="ECO:0000313" key="4">
    <source>
        <dbReference type="Proteomes" id="UP000220106"/>
    </source>
</evidence>
<dbReference type="Pfam" id="PF10958">
    <property type="entry name" value="DUF2759"/>
    <property type="match status" value="1"/>
</dbReference>
<keyword evidence="1" id="KW-0472">Membrane</keyword>
<name>A0AAX0RZJ9_9BACI</name>
<sequence>MILMVVFGLVAILGAAAVVTSLKHRNFLGFIFAGGSAVVFGWFTVMTVINSGFPVAH</sequence>
<protein>
    <submittedName>
        <fullName evidence="3">DUF2759 domain-containing protein</fullName>
    </submittedName>
</protein>
<dbReference type="KEGG" id="pbut:DTO10_03225"/>
<dbReference type="RefSeq" id="WP_098176732.1">
    <property type="nucleotide sequence ID" value="NZ_CP030926.1"/>
</dbReference>
<feature type="transmembrane region" description="Helical" evidence="1">
    <location>
        <begin position="27"/>
        <end position="49"/>
    </location>
</feature>
<dbReference type="AlphaFoldDB" id="A0AAX0RZJ9"/>
<keyword evidence="1" id="KW-1133">Transmembrane helix</keyword>